<protein>
    <submittedName>
        <fullName evidence="1">Uncharacterized protein</fullName>
    </submittedName>
</protein>
<name>A0A9N9YHG2_9HYPO</name>
<gene>
    <name evidence="1" type="ORF">CRHIZ90672A_00018245</name>
</gene>
<dbReference type="GO" id="GO:0015099">
    <property type="term" value="F:nickel cation transmembrane transporter activity"/>
    <property type="evidence" value="ECO:0007669"/>
    <property type="project" value="TreeGrafter"/>
</dbReference>
<sequence>MHDLVGKPSNDQHASNFLQRNTKMDHLRYLHFPANNMKWVEDVMSLYFRDSETGSEQDTNHKRRTPSNTVLRNEYWKGRMHGSHESSIHARHLRPLCELVSSSKRELFWE</sequence>
<dbReference type="Proteomes" id="UP000696573">
    <property type="component" value="Unassembled WGS sequence"/>
</dbReference>
<dbReference type="GO" id="GO:0015087">
    <property type="term" value="F:cobalt ion transmembrane transporter activity"/>
    <property type="evidence" value="ECO:0007669"/>
    <property type="project" value="TreeGrafter"/>
</dbReference>
<dbReference type="PANTHER" id="PTHR47685">
    <property type="entry name" value="MAGNESIUM TRANSPORT PROTEIN CORA"/>
    <property type="match status" value="1"/>
</dbReference>
<evidence type="ECO:0000313" key="2">
    <source>
        <dbReference type="Proteomes" id="UP000696573"/>
    </source>
</evidence>
<reference evidence="1" key="1">
    <citation type="submission" date="2021-10" db="EMBL/GenBank/DDBJ databases">
        <authorList>
            <person name="Piombo E."/>
        </authorList>
    </citation>
    <scope>NUCLEOTIDE SEQUENCE</scope>
</reference>
<organism evidence="1 2">
    <name type="scientific">Clonostachys rhizophaga</name>
    <dbReference type="NCBI Taxonomy" id="160324"/>
    <lineage>
        <taxon>Eukaryota</taxon>
        <taxon>Fungi</taxon>
        <taxon>Dikarya</taxon>
        <taxon>Ascomycota</taxon>
        <taxon>Pezizomycotina</taxon>
        <taxon>Sordariomycetes</taxon>
        <taxon>Hypocreomycetidae</taxon>
        <taxon>Hypocreales</taxon>
        <taxon>Bionectriaceae</taxon>
        <taxon>Clonostachys</taxon>
    </lineage>
</organism>
<dbReference type="PANTHER" id="PTHR47685:SF1">
    <property type="entry name" value="MAGNESIUM TRANSPORT PROTEIN CORA"/>
    <property type="match status" value="1"/>
</dbReference>
<dbReference type="InterPro" id="IPR050829">
    <property type="entry name" value="CorA_MIT"/>
</dbReference>
<dbReference type="AlphaFoldDB" id="A0A9N9YHG2"/>
<dbReference type="EMBL" id="CABFNQ020000510">
    <property type="protein sequence ID" value="CAH0017586.1"/>
    <property type="molecule type" value="Genomic_DNA"/>
</dbReference>
<dbReference type="OrthoDB" id="4898535at2759"/>
<evidence type="ECO:0000313" key="1">
    <source>
        <dbReference type="EMBL" id="CAH0017586.1"/>
    </source>
</evidence>
<comment type="caution">
    <text evidence="1">The sequence shown here is derived from an EMBL/GenBank/DDBJ whole genome shotgun (WGS) entry which is preliminary data.</text>
</comment>
<proteinExistence type="predicted"/>
<keyword evidence="2" id="KW-1185">Reference proteome</keyword>
<accession>A0A9N9YHG2</accession>
<dbReference type="GO" id="GO:0015095">
    <property type="term" value="F:magnesium ion transmembrane transporter activity"/>
    <property type="evidence" value="ECO:0007669"/>
    <property type="project" value="TreeGrafter"/>
</dbReference>